<evidence type="ECO:0000313" key="1">
    <source>
        <dbReference type="EMBL" id="OWZ16699.1"/>
    </source>
</evidence>
<keyword evidence="1" id="KW-0378">Hydrolase</keyword>
<evidence type="ECO:0000313" key="2">
    <source>
        <dbReference type="Proteomes" id="UP000198211"/>
    </source>
</evidence>
<accession>A0A225WHX3</accession>
<protein>
    <submittedName>
        <fullName evidence="1">Helitron helicase</fullName>
    </submittedName>
</protein>
<dbReference type="PANTHER" id="PTHR45786:SF74">
    <property type="entry name" value="ATP-DEPENDENT DNA HELICASE"/>
    <property type="match status" value="1"/>
</dbReference>
<keyword evidence="1" id="KW-0067">ATP-binding</keyword>
<keyword evidence="2" id="KW-1185">Reference proteome</keyword>
<organism evidence="1 2">
    <name type="scientific">Phytophthora megakarya</name>
    <dbReference type="NCBI Taxonomy" id="4795"/>
    <lineage>
        <taxon>Eukaryota</taxon>
        <taxon>Sar</taxon>
        <taxon>Stramenopiles</taxon>
        <taxon>Oomycota</taxon>
        <taxon>Peronosporomycetes</taxon>
        <taxon>Peronosporales</taxon>
        <taxon>Peronosporaceae</taxon>
        <taxon>Phytophthora</taxon>
    </lineage>
</organism>
<dbReference type="OrthoDB" id="108332at2759"/>
<reference evidence="2" key="1">
    <citation type="submission" date="2017-03" db="EMBL/GenBank/DDBJ databases">
        <title>Phytopthora megakarya and P. palmivora, two closely related causual agents of cacao black pod achieved similar genome size and gene model numbers by different mechanisms.</title>
        <authorList>
            <person name="Ali S."/>
            <person name="Shao J."/>
            <person name="Larry D.J."/>
            <person name="Kronmiller B."/>
            <person name="Shen D."/>
            <person name="Strem M.D."/>
            <person name="Melnick R.L."/>
            <person name="Guiltinan M.J."/>
            <person name="Tyler B.M."/>
            <person name="Meinhardt L.W."/>
            <person name="Bailey B.A."/>
        </authorList>
    </citation>
    <scope>NUCLEOTIDE SEQUENCE [LARGE SCALE GENOMIC DNA]</scope>
    <source>
        <strain evidence="2">zdho120</strain>
    </source>
</reference>
<dbReference type="AlphaFoldDB" id="A0A225WHX3"/>
<sequence length="181" mass="20961">MYNTDSKWYLQLSSAMYVCHCMGSLLPPPNRRRMYAQVCINDPDMQARVASRLAMADGLDKGILETIGQVMTTHNTYTAVEEFTHRDRAGEARPEDNPVLRLHKFLPEYEKFKLRLHVARNANPGTNNTPTAFEVAGIIIDRGTAEHRDFILHHWQEGLERFFERRASYDPLQYPLLFPHT</sequence>
<name>A0A225WHX3_9STRA</name>
<gene>
    <name evidence="1" type="ORF">PHMEG_0009467</name>
</gene>
<keyword evidence="1" id="KW-0347">Helicase</keyword>
<proteinExistence type="predicted"/>
<dbReference type="EMBL" id="NBNE01000885">
    <property type="protein sequence ID" value="OWZ16699.1"/>
    <property type="molecule type" value="Genomic_DNA"/>
</dbReference>
<dbReference type="STRING" id="4795.A0A225WHX3"/>
<dbReference type="PANTHER" id="PTHR45786">
    <property type="entry name" value="DNA BINDING PROTEIN-LIKE"/>
    <property type="match status" value="1"/>
</dbReference>
<dbReference type="GO" id="GO:0004386">
    <property type="term" value="F:helicase activity"/>
    <property type="evidence" value="ECO:0007669"/>
    <property type="project" value="UniProtKB-KW"/>
</dbReference>
<dbReference type="Proteomes" id="UP000198211">
    <property type="component" value="Unassembled WGS sequence"/>
</dbReference>
<comment type="caution">
    <text evidence="1">The sequence shown here is derived from an EMBL/GenBank/DDBJ whole genome shotgun (WGS) entry which is preliminary data.</text>
</comment>
<keyword evidence="1" id="KW-0547">Nucleotide-binding</keyword>